<evidence type="ECO:0000313" key="1">
    <source>
        <dbReference type="EMBL" id="KKL92640.1"/>
    </source>
</evidence>
<proteinExistence type="predicted"/>
<dbReference type="EMBL" id="LAZR01019411">
    <property type="protein sequence ID" value="KKL92640.1"/>
    <property type="molecule type" value="Genomic_DNA"/>
</dbReference>
<protein>
    <submittedName>
        <fullName evidence="1">Uncharacterized protein</fullName>
    </submittedName>
</protein>
<dbReference type="AlphaFoldDB" id="A0A0F9IFQ7"/>
<organism evidence="1">
    <name type="scientific">marine sediment metagenome</name>
    <dbReference type="NCBI Taxonomy" id="412755"/>
    <lineage>
        <taxon>unclassified sequences</taxon>
        <taxon>metagenomes</taxon>
        <taxon>ecological metagenomes</taxon>
    </lineage>
</organism>
<reference evidence="1" key="1">
    <citation type="journal article" date="2015" name="Nature">
        <title>Complex archaea that bridge the gap between prokaryotes and eukaryotes.</title>
        <authorList>
            <person name="Spang A."/>
            <person name="Saw J.H."/>
            <person name="Jorgensen S.L."/>
            <person name="Zaremba-Niedzwiedzka K."/>
            <person name="Martijn J."/>
            <person name="Lind A.E."/>
            <person name="van Eijk R."/>
            <person name="Schleper C."/>
            <person name="Guy L."/>
            <person name="Ettema T.J."/>
        </authorList>
    </citation>
    <scope>NUCLEOTIDE SEQUENCE</scope>
</reference>
<sequence length="38" mass="4253">MDFLLQAPAFTIKFDRHHVIAYRANTFRVADFAAAAGV</sequence>
<accession>A0A0F9IFQ7</accession>
<name>A0A0F9IFQ7_9ZZZZ</name>
<feature type="non-terminal residue" evidence="1">
    <location>
        <position position="38"/>
    </location>
</feature>
<comment type="caution">
    <text evidence="1">The sequence shown here is derived from an EMBL/GenBank/DDBJ whole genome shotgun (WGS) entry which is preliminary data.</text>
</comment>
<gene>
    <name evidence="1" type="ORF">LCGC14_1882710</name>
</gene>